<dbReference type="Gene3D" id="2.40.150.20">
    <property type="entry name" value="Ribosomal protein L14"/>
    <property type="match status" value="1"/>
</dbReference>
<dbReference type="AlphaFoldDB" id="A0A5A8CZN5"/>
<reference evidence="8 9" key="1">
    <citation type="submission" date="2019-07" db="EMBL/GenBank/DDBJ databases">
        <title>Genomes of Cafeteria roenbergensis.</title>
        <authorList>
            <person name="Fischer M.G."/>
            <person name="Hackl T."/>
            <person name="Roman M."/>
        </authorList>
    </citation>
    <scope>NUCLEOTIDE SEQUENCE [LARGE SCALE GENOMIC DNA]</scope>
    <source>
        <strain evidence="5 9">BVI</strain>
        <strain evidence="7">Cflag</strain>
        <strain evidence="8">E4-10P</strain>
        <strain evidence="6">RCC970-E3</strain>
    </source>
</reference>
<dbReference type="PROSITE" id="PS00049">
    <property type="entry name" value="RIBOSOMAL_L14"/>
    <property type="match status" value="1"/>
</dbReference>
<dbReference type="SMART" id="SM01374">
    <property type="entry name" value="Ribosomal_L14"/>
    <property type="match status" value="1"/>
</dbReference>
<dbReference type="Proteomes" id="UP000323011">
    <property type="component" value="Mitochondrion MT"/>
</dbReference>
<dbReference type="InterPro" id="IPR000218">
    <property type="entry name" value="Ribosomal_uL14"/>
</dbReference>
<dbReference type="PANTHER" id="PTHR11761:SF3">
    <property type="entry name" value="LARGE RIBOSOMAL SUBUNIT PROTEIN UL14M"/>
    <property type="match status" value="1"/>
</dbReference>
<dbReference type="HAMAP" id="MF_01367">
    <property type="entry name" value="Ribosomal_uL14"/>
    <property type="match status" value="1"/>
</dbReference>
<dbReference type="EMBL" id="VLTN01000170">
    <property type="protein sequence ID" value="KAA0145434.1"/>
    <property type="molecule type" value="Genomic_DNA"/>
</dbReference>
<evidence type="ECO:0000256" key="4">
    <source>
        <dbReference type="RuleBase" id="RU003949"/>
    </source>
</evidence>
<dbReference type="EMBL" id="VLTL01000396">
    <property type="protein sequence ID" value="KAA0145470.1"/>
    <property type="molecule type" value="Genomic_DNA"/>
</dbReference>
<comment type="similarity">
    <text evidence="1 4">Belongs to the universal ribosomal protein uL14 family.</text>
</comment>
<keyword evidence="3 4" id="KW-0687">Ribonucleoprotein</keyword>
<geneLocation type="mitochondrion" evidence="8"/>
<name>A0A5A8CZN5_CAFRO</name>
<keyword evidence="8" id="KW-0496">Mitochondrion</keyword>
<evidence type="ECO:0000313" key="9">
    <source>
        <dbReference type="Proteomes" id="UP000323011"/>
    </source>
</evidence>
<dbReference type="OrthoDB" id="274765at2759"/>
<dbReference type="GO" id="GO:0070180">
    <property type="term" value="F:large ribosomal subunit rRNA binding"/>
    <property type="evidence" value="ECO:0007669"/>
    <property type="project" value="TreeGrafter"/>
</dbReference>
<accession>A0A5A8CZN5</accession>
<keyword evidence="2 4" id="KW-0689">Ribosomal protein</keyword>
<dbReference type="Pfam" id="PF00238">
    <property type="entry name" value="Ribosomal_L14"/>
    <property type="match status" value="1"/>
</dbReference>
<evidence type="ECO:0000313" key="5">
    <source>
        <dbReference type="EMBL" id="KAA0145434.1"/>
    </source>
</evidence>
<evidence type="ECO:0000256" key="1">
    <source>
        <dbReference type="ARBA" id="ARBA00010745"/>
    </source>
</evidence>
<evidence type="ECO:0000313" key="6">
    <source>
        <dbReference type="EMBL" id="KAA0145470.1"/>
    </source>
</evidence>
<dbReference type="GO" id="GO:0003735">
    <property type="term" value="F:structural constituent of ribosome"/>
    <property type="evidence" value="ECO:0007669"/>
    <property type="project" value="InterPro"/>
</dbReference>
<dbReference type="EMBL" id="VLTM01000270">
    <property type="protein sequence ID" value="KAA0145506.1"/>
    <property type="molecule type" value="Genomic_DNA"/>
</dbReference>
<dbReference type="GO" id="GO:0005762">
    <property type="term" value="C:mitochondrial large ribosomal subunit"/>
    <property type="evidence" value="ECO:0007669"/>
    <property type="project" value="TreeGrafter"/>
</dbReference>
<dbReference type="CDD" id="cd00337">
    <property type="entry name" value="Ribosomal_uL14"/>
    <property type="match status" value="1"/>
</dbReference>
<proteinExistence type="inferred from homology"/>
<dbReference type="InterPro" id="IPR019972">
    <property type="entry name" value="Ribosomal_uL14_CS"/>
</dbReference>
<dbReference type="PANTHER" id="PTHR11761">
    <property type="entry name" value="50S/60S RIBOSOMAL PROTEIN L14/L23"/>
    <property type="match status" value="1"/>
</dbReference>
<comment type="caution">
    <text evidence="8">The sequence shown here is derived from an EMBL/GenBank/DDBJ whole genome shotgun (WGS) entry which is preliminary data.</text>
</comment>
<evidence type="ECO:0000256" key="3">
    <source>
        <dbReference type="ARBA" id="ARBA00023274"/>
    </source>
</evidence>
<gene>
    <name evidence="8" type="primary">rplN</name>
    <name evidence="8" type="ORF">FNF27_10016</name>
    <name evidence="6" type="ORF">FNF28_10014</name>
    <name evidence="5" type="ORF">FNF29_10015</name>
    <name evidence="7" type="ORF">FNF31_10017</name>
</gene>
<evidence type="ECO:0000313" key="8">
    <source>
        <dbReference type="EMBL" id="KAA0158024.1"/>
    </source>
</evidence>
<dbReference type="GO" id="GO:0006412">
    <property type="term" value="P:translation"/>
    <property type="evidence" value="ECO:0007669"/>
    <property type="project" value="InterPro"/>
</dbReference>
<protein>
    <submittedName>
        <fullName evidence="8">50S ribosomal protein L14</fullName>
    </submittedName>
</protein>
<dbReference type="SUPFAM" id="SSF50193">
    <property type="entry name" value="Ribosomal protein L14"/>
    <property type="match status" value="1"/>
</dbReference>
<keyword evidence="9" id="KW-1185">Reference proteome</keyword>
<dbReference type="OMA" id="FTTSHEM"/>
<organism evidence="8">
    <name type="scientific">Cafeteria roenbergensis</name>
    <name type="common">Marine flagellate</name>
    <dbReference type="NCBI Taxonomy" id="33653"/>
    <lineage>
        <taxon>Eukaryota</taxon>
        <taxon>Sar</taxon>
        <taxon>Stramenopiles</taxon>
        <taxon>Bigyra</taxon>
        <taxon>Opalozoa</taxon>
        <taxon>Bicosoecida</taxon>
        <taxon>Cafeteriaceae</taxon>
        <taxon>Cafeteria</taxon>
    </lineage>
</organism>
<dbReference type="Proteomes" id="UP000325113">
    <property type="component" value="Mitochondrion MT"/>
</dbReference>
<dbReference type="Proteomes" id="UP000324907">
    <property type="component" value="Mitochondrion MT"/>
</dbReference>
<evidence type="ECO:0000256" key="2">
    <source>
        <dbReference type="ARBA" id="ARBA00022980"/>
    </source>
</evidence>
<dbReference type="InterPro" id="IPR036853">
    <property type="entry name" value="Ribosomal_uL14_sf"/>
</dbReference>
<dbReference type="EMBL" id="VLTO01000218">
    <property type="protein sequence ID" value="KAA0158024.1"/>
    <property type="molecule type" value="Genomic_DNA"/>
</dbReference>
<dbReference type="Proteomes" id="UP000322899">
    <property type="component" value="Mitochondrion MT"/>
</dbReference>
<sequence>MLQRGSVVEIVDNSGARVGKCICVLEGFFNKTAVVGSLIVLSIRGIRSGSRRVKAGQVSLAVIVRTKAWTKFKDGSQSRFQRNCAVLLTRKKQILGTKVFGPVSRQLRKKKYLRILLASGSNFF</sequence>
<evidence type="ECO:0000313" key="7">
    <source>
        <dbReference type="EMBL" id="KAA0145506.1"/>
    </source>
</evidence>